<keyword evidence="3" id="KW-1185">Reference proteome</keyword>
<dbReference type="InterPro" id="IPR036594">
    <property type="entry name" value="Meth_synthase_dom"/>
</dbReference>
<dbReference type="EMBL" id="CP098502">
    <property type="protein sequence ID" value="UTI64848.1"/>
    <property type="molecule type" value="Genomic_DNA"/>
</dbReference>
<evidence type="ECO:0000259" key="1">
    <source>
        <dbReference type="PROSITE" id="PS51332"/>
    </source>
</evidence>
<dbReference type="InterPro" id="IPR006158">
    <property type="entry name" value="Cobalamin-bd"/>
</dbReference>
<reference evidence="2 3" key="1">
    <citation type="submission" date="2022-06" db="EMBL/GenBank/DDBJ databases">
        <title>Paraconexibacter antarcticus.</title>
        <authorList>
            <person name="Kim C.S."/>
        </authorList>
    </citation>
    <scope>NUCLEOTIDE SEQUENCE [LARGE SCALE GENOMIC DNA]</scope>
    <source>
        <strain evidence="2 3">02-257</strain>
    </source>
</reference>
<dbReference type="Pfam" id="PF02607">
    <property type="entry name" value="B12-binding_2"/>
    <property type="match status" value="1"/>
</dbReference>
<name>A0ABY5DS47_9ACTN</name>
<dbReference type="InterPro" id="IPR036724">
    <property type="entry name" value="Cobalamin-bd_sf"/>
</dbReference>
<protein>
    <submittedName>
        <fullName evidence="2">Cobalamin B12-binding domain-containing protein</fullName>
    </submittedName>
</protein>
<feature type="domain" description="B12-binding" evidence="1">
    <location>
        <begin position="95"/>
        <end position="220"/>
    </location>
</feature>
<dbReference type="Pfam" id="PF02310">
    <property type="entry name" value="B12-binding"/>
    <property type="match status" value="1"/>
</dbReference>
<dbReference type="PROSITE" id="PS51332">
    <property type="entry name" value="B12_BINDING"/>
    <property type="match status" value="1"/>
</dbReference>
<dbReference type="InterPro" id="IPR003759">
    <property type="entry name" value="Cbl-bd_cap"/>
</dbReference>
<evidence type="ECO:0000313" key="2">
    <source>
        <dbReference type="EMBL" id="UTI64848.1"/>
    </source>
</evidence>
<sequence length="339" mass="36694">MTATAEPDLQALRARQLELVVRGDRNAALLEAGRALEAGLSLADFVFEVLAPVQSQIGLLWQDGRITTEQEHIATNIAEILLTLAASRHTPANTGANLVLCLADRDHHNLPARMIAELLRLDGHRVTFLGAPRPGPSLTTMLEKLRPDAVVLSCSLAMNLPGLRALADTAHESGIPVLGGGRGFDGEPARARRLGIDAHAAQLDEVEDALERMSGVAPAAASAPSDRAQQHDELAAARGPLVEELMERIRWRAEPLLPRPLRDPRILRDYTTNLMRFLEAAVLCDDRILADYTAWLGARLATLRASPALLPTILDITQERLALDTPIAARTVARTRTSG</sequence>
<gene>
    <name evidence="2" type="ORF">NBH00_01245</name>
</gene>
<organism evidence="2 3">
    <name type="scientific">Paraconexibacter antarcticus</name>
    <dbReference type="NCBI Taxonomy" id="2949664"/>
    <lineage>
        <taxon>Bacteria</taxon>
        <taxon>Bacillati</taxon>
        <taxon>Actinomycetota</taxon>
        <taxon>Thermoleophilia</taxon>
        <taxon>Solirubrobacterales</taxon>
        <taxon>Paraconexibacteraceae</taxon>
        <taxon>Paraconexibacter</taxon>
    </lineage>
</organism>
<dbReference type="Gene3D" id="1.10.1240.10">
    <property type="entry name" value="Methionine synthase domain"/>
    <property type="match status" value="1"/>
</dbReference>
<proteinExistence type="predicted"/>
<dbReference type="RefSeq" id="WP_254571545.1">
    <property type="nucleotide sequence ID" value="NZ_CP098502.1"/>
</dbReference>
<dbReference type="SUPFAM" id="SSF52242">
    <property type="entry name" value="Cobalamin (vitamin B12)-binding domain"/>
    <property type="match status" value="1"/>
</dbReference>
<evidence type="ECO:0000313" key="3">
    <source>
        <dbReference type="Proteomes" id="UP001056035"/>
    </source>
</evidence>
<accession>A0ABY5DS47</accession>
<dbReference type="Gene3D" id="3.40.50.280">
    <property type="entry name" value="Cobalamin-binding domain"/>
    <property type="match status" value="1"/>
</dbReference>
<dbReference type="Proteomes" id="UP001056035">
    <property type="component" value="Chromosome"/>
</dbReference>